<dbReference type="AlphaFoldDB" id="A0A8H4EI13"/>
<keyword evidence="1" id="KW-0812">Transmembrane</keyword>
<keyword evidence="3" id="KW-1185">Reference proteome</keyword>
<comment type="caution">
    <text evidence="2">The sequence shown here is derived from an EMBL/GenBank/DDBJ whole genome shotgun (WGS) entry which is preliminary data.</text>
</comment>
<evidence type="ECO:0000313" key="2">
    <source>
        <dbReference type="EMBL" id="KAF0486238.1"/>
    </source>
</evidence>
<accession>A0A8H4EI13</accession>
<feature type="transmembrane region" description="Helical" evidence="1">
    <location>
        <begin position="415"/>
        <end position="441"/>
    </location>
</feature>
<keyword evidence="1" id="KW-0472">Membrane</keyword>
<organism evidence="2 3">
    <name type="scientific">Gigaspora margarita</name>
    <dbReference type="NCBI Taxonomy" id="4874"/>
    <lineage>
        <taxon>Eukaryota</taxon>
        <taxon>Fungi</taxon>
        <taxon>Fungi incertae sedis</taxon>
        <taxon>Mucoromycota</taxon>
        <taxon>Glomeromycotina</taxon>
        <taxon>Glomeromycetes</taxon>
        <taxon>Diversisporales</taxon>
        <taxon>Gigasporaceae</taxon>
        <taxon>Gigaspora</taxon>
    </lineage>
</organism>
<name>A0A8H4EI13_GIGMA</name>
<dbReference type="EMBL" id="WTPW01000712">
    <property type="protein sequence ID" value="KAF0486238.1"/>
    <property type="molecule type" value="Genomic_DNA"/>
</dbReference>
<feature type="transmembrane region" description="Helical" evidence="1">
    <location>
        <begin position="352"/>
        <end position="377"/>
    </location>
</feature>
<sequence>MFGLGYSYDNLTVIKEVIDIEYSSGKFKLRINHPDDRDDIKLLNCEIKMEDENDFMNVAEYACCALEYFSQYKKLEHIYLSADKKLKFNYIIEQTRKIILRFIKLHPTAWRLLDIRYDLMNDLIEAKDYGLINDILSSKEVIHVPHSPDTIRNALSDNTILALFLDYYSNNAYALQNIGWMNTVVDIIPELQSDIKEKEYYTFYIQKLFYNPCFGSTQLDILHFEFIEISPNSDDLLKVFIPITQLIPQDSKLKLQEINYDKIADIRTVPFTDFTTNKKILTDIRERKFINFLKSLIFPSQYSSLEAEDHSPFIQLITKIIKKDEHNLREVLYENPSMGAIMNWMWRSSKFYWPRALCIFALYFLTYSIISWAYIAHFQITDLISIILPVFISSYILVHYYTFENGFKNAETRQNFTFIIFLSILILWYELGHALFILLGYSYLESDNPFSNIIDAILAVYDWSSISFNAWNFWPLTIISVLGGFVFVIILQNIIISFMSDAFADAVANSKHGAYRFQLDFIYDFALLKKSLEFNDLDSKFKDKIRAKYICFYDAPSITKLWKETSDKVVSKPYPRMQLIPKSGYESWPEKDCEFIWKKEEIENEKEKEKEENVFDLFA</sequence>
<dbReference type="Proteomes" id="UP000439903">
    <property type="component" value="Unassembled WGS sequence"/>
</dbReference>
<protein>
    <submittedName>
        <fullName evidence="2">Transient receptor potential channel pyrexia-like</fullName>
    </submittedName>
</protein>
<evidence type="ECO:0000313" key="3">
    <source>
        <dbReference type="Proteomes" id="UP000439903"/>
    </source>
</evidence>
<keyword evidence="2" id="KW-0675">Receptor</keyword>
<reference evidence="2 3" key="1">
    <citation type="journal article" date="2019" name="Environ. Microbiol.">
        <title>At the nexus of three kingdoms: the genome of the mycorrhizal fungus Gigaspora margarita provides insights into plant, endobacterial and fungal interactions.</title>
        <authorList>
            <person name="Venice F."/>
            <person name="Ghignone S."/>
            <person name="Salvioli di Fossalunga A."/>
            <person name="Amselem J."/>
            <person name="Novero M."/>
            <person name="Xianan X."/>
            <person name="Sedzielewska Toro K."/>
            <person name="Morin E."/>
            <person name="Lipzen A."/>
            <person name="Grigoriev I.V."/>
            <person name="Henrissat B."/>
            <person name="Martin F.M."/>
            <person name="Bonfante P."/>
        </authorList>
    </citation>
    <scope>NUCLEOTIDE SEQUENCE [LARGE SCALE GENOMIC DNA]</scope>
    <source>
        <strain evidence="2 3">BEG34</strain>
    </source>
</reference>
<gene>
    <name evidence="2" type="ORF">F8M41_022701</name>
</gene>
<feature type="transmembrane region" description="Helical" evidence="1">
    <location>
        <begin position="383"/>
        <end position="403"/>
    </location>
</feature>
<evidence type="ECO:0000256" key="1">
    <source>
        <dbReference type="SAM" id="Phobius"/>
    </source>
</evidence>
<feature type="transmembrane region" description="Helical" evidence="1">
    <location>
        <begin position="473"/>
        <end position="491"/>
    </location>
</feature>
<dbReference type="OrthoDB" id="2431519at2759"/>
<keyword evidence="1" id="KW-1133">Transmembrane helix</keyword>
<proteinExistence type="predicted"/>